<proteinExistence type="predicted"/>
<evidence type="ECO:0000259" key="2">
    <source>
        <dbReference type="PROSITE" id="PS50206"/>
    </source>
</evidence>
<reference evidence="3" key="1">
    <citation type="submission" date="2020-09" db="EMBL/GenBank/DDBJ databases">
        <title>Pelobacter alkaliphilus sp. nov., a novel anaerobic arsenate-reducing bacterium from terrestrial mud volcano.</title>
        <authorList>
            <person name="Khomyakova M.A."/>
            <person name="Merkel A.Y."/>
            <person name="Slobodkin A.I."/>
        </authorList>
    </citation>
    <scope>NUCLEOTIDE SEQUENCE</scope>
    <source>
        <strain evidence="3">M08fum</strain>
    </source>
</reference>
<accession>A0A8J6UGY4</accession>
<dbReference type="InterPro" id="IPR036873">
    <property type="entry name" value="Rhodanese-like_dom_sf"/>
</dbReference>
<dbReference type="Gene3D" id="3.40.250.10">
    <property type="entry name" value="Rhodanese-like domain"/>
    <property type="match status" value="1"/>
</dbReference>
<dbReference type="GO" id="GO:0002098">
    <property type="term" value="P:tRNA wobble uridine modification"/>
    <property type="evidence" value="ECO:0007669"/>
    <property type="project" value="InterPro"/>
</dbReference>
<dbReference type="SUPFAM" id="SSF52540">
    <property type="entry name" value="P-loop containing nucleoside triphosphate hydrolases"/>
    <property type="match status" value="1"/>
</dbReference>
<dbReference type="PROSITE" id="PS50206">
    <property type="entry name" value="RHODANESE_3"/>
    <property type="match status" value="1"/>
</dbReference>
<dbReference type="NCBIfam" id="TIGR03167">
    <property type="entry name" value="tRNA_sel_U_synt"/>
    <property type="match status" value="1"/>
</dbReference>
<dbReference type="NCBIfam" id="NF008752">
    <property type="entry name" value="PRK11784.1-4"/>
    <property type="match status" value="1"/>
</dbReference>
<dbReference type="Pfam" id="PF00581">
    <property type="entry name" value="Rhodanese"/>
    <property type="match status" value="1"/>
</dbReference>
<dbReference type="PANTHER" id="PTHR30401:SF0">
    <property type="entry name" value="TRNA 2-SELENOURIDINE SYNTHASE"/>
    <property type="match status" value="1"/>
</dbReference>
<organism evidence="3 4">
    <name type="scientific">Pelovirga terrestris</name>
    <dbReference type="NCBI Taxonomy" id="2771352"/>
    <lineage>
        <taxon>Bacteria</taxon>
        <taxon>Pseudomonadati</taxon>
        <taxon>Thermodesulfobacteriota</taxon>
        <taxon>Desulfuromonadia</taxon>
        <taxon>Geobacterales</taxon>
        <taxon>Geobacteraceae</taxon>
        <taxon>Pelovirga</taxon>
    </lineage>
</organism>
<comment type="caution">
    <text evidence="3">The sequence shown here is derived from an EMBL/GenBank/DDBJ whole genome shotgun (WGS) entry which is preliminary data.</text>
</comment>
<keyword evidence="4" id="KW-1185">Reference proteome</keyword>
<dbReference type="Pfam" id="PF26341">
    <property type="entry name" value="AAA_SelU"/>
    <property type="match status" value="1"/>
</dbReference>
<dbReference type="NCBIfam" id="NF008750">
    <property type="entry name" value="PRK11784.1-2"/>
    <property type="match status" value="1"/>
</dbReference>
<gene>
    <name evidence="3" type="primary">mnmH</name>
    <name evidence="3" type="ORF">ICT70_08035</name>
</gene>
<dbReference type="InterPro" id="IPR058840">
    <property type="entry name" value="AAA_SelU"/>
</dbReference>
<dbReference type="PANTHER" id="PTHR30401">
    <property type="entry name" value="TRNA 2-SELENOURIDINE SYNTHASE"/>
    <property type="match status" value="1"/>
</dbReference>
<evidence type="ECO:0000256" key="1">
    <source>
        <dbReference type="ARBA" id="ARBA00023266"/>
    </source>
</evidence>
<dbReference type="AlphaFoldDB" id="A0A8J6UGY4"/>
<name>A0A8J6UGY4_9BACT</name>
<sequence length="355" mass="40285">MHATIDLEAALKYRRQQALLVDVRSPAEYAEASIPGAINVPLFSNDERAEIGTLYKQQGKMIARRRGVIIAAPKIPDFVSQIESARGRSTLPVVIFCWRGGMRSLAMTSFMNLAGIPARQLSGGHKAFRRMVCDYFDNYQWPKIYVLRGLTGIGKTRILQQLEQQGEPVIDLEKIANHRGSAFGGLGLGEQPGQQQFEARLWARLEELHDSPYLITEGESRHIGRRAVPPRFHQAMQQQPSLWLTTSMKLRTEVILADYPDLEQRHPAIACALNSLRERLGNKRVDQLQHLLDTENWQLLIARLMEDYYDPLYLHTKPQHHQEICYDSLEQGAAAVMSALKCLEEGRQVYTGTID</sequence>
<feature type="domain" description="Rhodanese" evidence="2">
    <location>
        <begin position="14"/>
        <end position="134"/>
    </location>
</feature>
<dbReference type="RefSeq" id="WP_191155331.1">
    <property type="nucleotide sequence ID" value="NZ_JACWUN010000007.1"/>
</dbReference>
<dbReference type="InterPro" id="IPR027417">
    <property type="entry name" value="P-loop_NTPase"/>
</dbReference>
<dbReference type="SUPFAM" id="SSF52821">
    <property type="entry name" value="Rhodanese/Cell cycle control phosphatase"/>
    <property type="match status" value="1"/>
</dbReference>
<evidence type="ECO:0000313" key="4">
    <source>
        <dbReference type="Proteomes" id="UP000632828"/>
    </source>
</evidence>
<dbReference type="EMBL" id="JACWUN010000007">
    <property type="protein sequence ID" value="MBD1400618.1"/>
    <property type="molecule type" value="Genomic_DNA"/>
</dbReference>
<dbReference type="InterPro" id="IPR017582">
    <property type="entry name" value="SelU"/>
</dbReference>
<evidence type="ECO:0000313" key="3">
    <source>
        <dbReference type="EMBL" id="MBD1400618.1"/>
    </source>
</evidence>
<keyword evidence="1" id="KW-0711">Selenium</keyword>
<dbReference type="SMART" id="SM00450">
    <property type="entry name" value="RHOD"/>
    <property type="match status" value="1"/>
</dbReference>
<dbReference type="Proteomes" id="UP000632828">
    <property type="component" value="Unassembled WGS sequence"/>
</dbReference>
<protein>
    <submittedName>
        <fullName evidence="3">tRNA 2-selenouridine(34) synthase MnmH</fullName>
    </submittedName>
</protein>
<dbReference type="GO" id="GO:0043828">
    <property type="term" value="F:tRNA 2-selenouridine synthase activity"/>
    <property type="evidence" value="ECO:0007669"/>
    <property type="project" value="InterPro"/>
</dbReference>
<dbReference type="InterPro" id="IPR001763">
    <property type="entry name" value="Rhodanese-like_dom"/>
</dbReference>